<comment type="subcellular location">
    <subcellularLocation>
        <location evidence="1">Membrane</location>
        <topology evidence="1">Multi-pass membrane protein</topology>
    </subcellularLocation>
</comment>
<evidence type="ECO:0000256" key="5">
    <source>
        <dbReference type="SAM" id="MobiDB-lite"/>
    </source>
</evidence>
<keyword evidence="2 6" id="KW-0812">Transmembrane</keyword>
<dbReference type="EMBL" id="BHZC01000001">
    <property type="protein sequence ID" value="GCD37784.1"/>
    <property type="molecule type" value="Genomic_DNA"/>
</dbReference>
<organism evidence="8 9">
    <name type="scientific">Streptomyces chrestomyceticus JCM 4735</name>
    <dbReference type="NCBI Taxonomy" id="1306181"/>
    <lineage>
        <taxon>Bacteria</taxon>
        <taxon>Bacillati</taxon>
        <taxon>Actinomycetota</taxon>
        <taxon>Actinomycetes</taxon>
        <taxon>Kitasatosporales</taxon>
        <taxon>Streptomycetaceae</taxon>
        <taxon>Streptomyces</taxon>
    </lineage>
</organism>
<evidence type="ECO:0000313" key="9">
    <source>
        <dbReference type="Proteomes" id="UP000287830"/>
    </source>
</evidence>
<dbReference type="OrthoDB" id="3536214at2"/>
<protein>
    <recommendedName>
        <fullName evidence="7">RDD domain-containing protein</fullName>
    </recommendedName>
</protein>
<comment type="caution">
    <text evidence="8">The sequence shown here is derived from an EMBL/GenBank/DDBJ whole genome shotgun (WGS) entry which is preliminary data.</text>
</comment>
<gene>
    <name evidence="8" type="ORF">OEIGOIKO_05590</name>
</gene>
<dbReference type="GeneID" id="95624378"/>
<evidence type="ECO:0000259" key="7">
    <source>
        <dbReference type="Pfam" id="PF06271"/>
    </source>
</evidence>
<feature type="transmembrane region" description="Helical" evidence="6">
    <location>
        <begin position="55"/>
        <end position="74"/>
    </location>
</feature>
<feature type="region of interest" description="Disordered" evidence="5">
    <location>
        <begin position="1"/>
        <end position="38"/>
    </location>
</feature>
<feature type="compositionally biased region" description="Pro residues" evidence="5">
    <location>
        <begin position="25"/>
        <end position="37"/>
    </location>
</feature>
<dbReference type="AlphaFoldDB" id="A0A7U9KYK4"/>
<dbReference type="InterPro" id="IPR010432">
    <property type="entry name" value="RDD"/>
</dbReference>
<feature type="transmembrane region" description="Helical" evidence="6">
    <location>
        <begin position="86"/>
        <end position="106"/>
    </location>
</feature>
<sequence>MYDERHAPPAPAPTNPYAPYQSHPYAPPHPHPYPHQPPVYRLPDIPEPAGDLRRLTAIVIDSVLLTGLLGVLSLGVRVGGDRPFGAFWAVAIGCGLGVSFLNHVVLTRMLGASVGKFLVRTRVILEKTGTRPRVPRLVKRWLAGYGFLVLWLITAVFDDAEDPEDLCGVRMVRRRDLLSV</sequence>
<keyword evidence="4 6" id="KW-0472">Membrane</keyword>
<reference evidence="8 9" key="1">
    <citation type="submission" date="2018-11" db="EMBL/GenBank/DDBJ databases">
        <title>Whole genome sequence of Streptomyces chrestomyceticus NBRC 13444(T).</title>
        <authorList>
            <person name="Komaki H."/>
            <person name="Tamura T."/>
        </authorList>
    </citation>
    <scope>NUCLEOTIDE SEQUENCE [LARGE SCALE GENOMIC DNA]</scope>
    <source>
        <strain evidence="8 9">NBRC 13444</strain>
    </source>
</reference>
<keyword evidence="3 6" id="KW-1133">Transmembrane helix</keyword>
<evidence type="ECO:0000256" key="6">
    <source>
        <dbReference type="SAM" id="Phobius"/>
    </source>
</evidence>
<proteinExistence type="predicted"/>
<name>A0A7U9KYK4_9ACTN</name>
<dbReference type="Proteomes" id="UP000287830">
    <property type="component" value="Unassembled WGS sequence"/>
</dbReference>
<evidence type="ECO:0000313" key="8">
    <source>
        <dbReference type="EMBL" id="GCD37784.1"/>
    </source>
</evidence>
<evidence type="ECO:0000256" key="4">
    <source>
        <dbReference type="ARBA" id="ARBA00023136"/>
    </source>
</evidence>
<evidence type="ECO:0000256" key="3">
    <source>
        <dbReference type="ARBA" id="ARBA00022989"/>
    </source>
</evidence>
<evidence type="ECO:0000256" key="1">
    <source>
        <dbReference type="ARBA" id="ARBA00004141"/>
    </source>
</evidence>
<dbReference type="Pfam" id="PF06271">
    <property type="entry name" value="RDD"/>
    <property type="match status" value="1"/>
</dbReference>
<feature type="transmembrane region" description="Helical" evidence="6">
    <location>
        <begin position="141"/>
        <end position="157"/>
    </location>
</feature>
<accession>A0A7U9KYK4</accession>
<dbReference type="RefSeq" id="WP_125047154.1">
    <property type="nucleotide sequence ID" value="NZ_BHZC01000001.1"/>
</dbReference>
<feature type="domain" description="RDD" evidence="7">
    <location>
        <begin position="50"/>
        <end position="156"/>
    </location>
</feature>
<dbReference type="GO" id="GO:0016020">
    <property type="term" value="C:membrane"/>
    <property type="evidence" value="ECO:0007669"/>
    <property type="project" value="UniProtKB-SubCell"/>
</dbReference>
<evidence type="ECO:0000256" key="2">
    <source>
        <dbReference type="ARBA" id="ARBA00022692"/>
    </source>
</evidence>